<accession>A0ABP1RAA6</accession>
<keyword evidence="4" id="KW-0472">Membrane</keyword>
<evidence type="ECO:0000256" key="2">
    <source>
        <dbReference type="ARBA" id="ARBA00023043"/>
    </source>
</evidence>
<evidence type="ECO:0000256" key="1">
    <source>
        <dbReference type="ARBA" id="ARBA00022737"/>
    </source>
</evidence>
<dbReference type="PANTHER" id="PTHR24134:SF9">
    <property type="entry name" value="ANKYRIN REPEAT AND SOCS BOX PROTEIN 8"/>
    <property type="match status" value="1"/>
</dbReference>
<keyword evidence="6" id="KW-1185">Reference proteome</keyword>
<dbReference type="PROSITE" id="PS50088">
    <property type="entry name" value="ANK_REPEAT"/>
    <property type="match status" value="2"/>
</dbReference>
<name>A0ABP1RAA6_9HEXA</name>
<sequence length="257" mass="29057">MDLKNGKTHSKTELQPKMNGNIIKTARRRYCWIGFVGCIAWILITGAVTNGEGQSPSKTYPVSMSSTQEESEVTQTLKELNNPDIESQFRIGLIEKCMESIQSIREDEFEERLKIMKLLFSLKPKLIESIVRPNKRTPLHFAVEEKFENGKQLELIQFLIEHNANVNALDERGNTPLHLAVLFNPSSPELISIIRLLIQNNADPNILDTFGQTFLCTATEKVGPKIFHEIFSYFVMRPNAKMSNIMNMQGSGLNGAS</sequence>
<keyword evidence="2 3" id="KW-0040">ANK repeat</keyword>
<dbReference type="Proteomes" id="UP001642540">
    <property type="component" value="Unassembled WGS sequence"/>
</dbReference>
<dbReference type="PANTHER" id="PTHR24134">
    <property type="entry name" value="ANKYRIN REPEAT-CONTAINING PROTEIN DDB_G0279043"/>
    <property type="match status" value="1"/>
</dbReference>
<comment type="caution">
    <text evidence="5">The sequence shown here is derived from an EMBL/GenBank/DDBJ whole genome shotgun (WGS) entry which is preliminary data.</text>
</comment>
<dbReference type="Gene3D" id="1.25.40.20">
    <property type="entry name" value="Ankyrin repeat-containing domain"/>
    <property type="match status" value="1"/>
</dbReference>
<proteinExistence type="predicted"/>
<organism evidence="5 6">
    <name type="scientific">Orchesella dallaii</name>
    <dbReference type="NCBI Taxonomy" id="48710"/>
    <lineage>
        <taxon>Eukaryota</taxon>
        <taxon>Metazoa</taxon>
        <taxon>Ecdysozoa</taxon>
        <taxon>Arthropoda</taxon>
        <taxon>Hexapoda</taxon>
        <taxon>Collembola</taxon>
        <taxon>Entomobryomorpha</taxon>
        <taxon>Entomobryoidea</taxon>
        <taxon>Orchesellidae</taxon>
        <taxon>Orchesellinae</taxon>
        <taxon>Orchesella</taxon>
    </lineage>
</organism>
<evidence type="ECO:0008006" key="7">
    <source>
        <dbReference type="Google" id="ProtNLM"/>
    </source>
</evidence>
<evidence type="ECO:0000256" key="4">
    <source>
        <dbReference type="SAM" id="Phobius"/>
    </source>
</evidence>
<keyword evidence="4" id="KW-1133">Transmembrane helix</keyword>
<evidence type="ECO:0000313" key="6">
    <source>
        <dbReference type="Proteomes" id="UP001642540"/>
    </source>
</evidence>
<keyword evidence="1" id="KW-0677">Repeat</keyword>
<dbReference type="SUPFAM" id="SSF48403">
    <property type="entry name" value="Ankyrin repeat"/>
    <property type="match status" value="1"/>
</dbReference>
<dbReference type="SMART" id="SM00248">
    <property type="entry name" value="ANK"/>
    <property type="match status" value="3"/>
</dbReference>
<dbReference type="InterPro" id="IPR036770">
    <property type="entry name" value="Ankyrin_rpt-contain_sf"/>
</dbReference>
<gene>
    <name evidence="5" type="ORF">ODALV1_LOCUS20591</name>
</gene>
<keyword evidence="4" id="KW-0812">Transmembrane</keyword>
<reference evidence="5 6" key="1">
    <citation type="submission" date="2024-08" db="EMBL/GenBank/DDBJ databases">
        <authorList>
            <person name="Cucini C."/>
            <person name="Frati F."/>
        </authorList>
    </citation>
    <scope>NUCLEOTIDE SEQUENCE [LARGE SCALE GENOMIC DNA]</scope>
</reference>
<dbReference type="PROSITE" id="PS50297">
    <property type="entry name" value="ANK_REP_REGION"/>
    <property type="match status" value="2"/>
</dbReference>
<evidence type="ECO:0000256" key="3">
    <source>
        <dbReference type="PROSITE-ProRule" id="PRU00023"/>
    </source>
</evidence>
<dbReference type="Pfam" id="PF12796">
    <property type="entry name" value="Ank_2"/>
    <property type="match status" value="1"/>
</dbReference>
<dbReference type="InterPro" id="IPR002110">
    <property type="entry name" value="Ankyrin_rpt"/>
</dbReference>
<evidence type="ECO:0000313" key="5">
    <source>
        <dbReference type="EMBL" id="CAL8124374.1"/>
    </source>
</evidence>
<feature type="transmembrane region" description="Helical" evidence="4">
    <location>
        <begin position="30"/>
        <end position="48"/>
    </location>
</feature>
<dbReference type="EMBL" id="CAXLJM020000068">
    <property type="protein sequence ID" value="CAL8124374.1"/>
    <property type="molecule type" value="Genomic_DNA"/>
</dbReference>
<feature type="repeat" description="ANK" evidence="3">
    <location>
        <begin position="134"/>
        <end position="171"/>
    </location>
</feature>
<protein>
    <recommendedName>
        <fullName evidence="7">Ankyrin repeat domain-containing protein</fullName>
    </recommendedName>
</protein>
<feature type="repeat" description="ANK" evidence="3">
    <location>
        <begin position="172"/>
        <end position="209"/>
    </location>
</feature>